<dbReference type="Ensembl" id="ENSTMTT00000030611.1">
    <property type="protein sequence ID" value="ENSTMTP00000029531.1"/>
    <property type="gene ID" value="ENSTMTG00000021374.1"/>
</dbReference>
<keyword evidence="2" id="KW-0812">Transmembrane</keyword>
<keyword evidence="5" id="KW-1185">Reference proteome</keyword>
<dbReference type="GO" id="GO:0005164">
    <property type="term" value="F:tumor necrosis factor receptor binding"/>
    <property type="evidence" value="ECO:0007669"/>
    <property type="project" value="InterPro"/>
</dbReference>
<comment type="similarity">
    <text evidence="1">Belongs to the tumor necrosis factor family.</text>
</comment>
<dbReference type="GO" id="GO:0006955">
    <property type="term" value="P:immune response"/>
    <property type="evidence" value="ECO:0007669"/>
    <property type="project" value="InterPro"/>
</dbReference>
<dbReference type="GeneTree" id="ENSGT00390000011719"/>
<proteinExistence type="inferred from homology"/>
<sequence length="260" mass="29415">MCSSPEQTFFQANDSHEAAMAMTEDGVSRRLSATNKTYFYFTTASLTVCLVFALATIMVLINAGSKPSNGNETAMVIYLLFPPGNELKVVFTTLQNASVMKAAAYMTVSKPVNSPKLKWTNNRILQDITYNSKGDPVIQTPGLYLVYCNLHFHLTNFSSNTIHLKMELLVNNITNRQTLLTPCYNTNRQTKFKQCASVTENNRIYQELSIFHLVNLDADDWLSVKTAQYEYLDLDFLPNDNVLTVLRYSDKSKECTDCFL</sequence>
<reference evidence="4" key="1">
    <citation type="submission" date="2025-08" db="UniProtKB">
        <authorList>
            <consortium name="Ensembl"/>
        </authorList>
    </citation>
    <scope>IDENTIFICATION</scope>
</reference>
<dbReference type="PANTHER" id="PTHR32163">
    <property type="entry name" value="TUMOR NECROSIS FACTOR LIGAND SUPERFAMILY MEMBER 8"/>
    <property type="match status" value="1"/>
</dbReference>
<name>A0A674K6B7_9SAUR</name>
<dbReference type="AlphaFoldDB" id="A0A674K6B7"/>
<evidence type="ECO:0000256" key="1">
    <source>
        <dbReference type="ARBA" id="ARBA00008670"/>
    </source>
</evidence>
<dbReference type="InterPro" id="IPR008983">
    <property type="entry name" value="Tumour_necrosis_fac-like_dom"/>
</dbReference>
<accession>A0A674K6B7</accession>
<evidence type="ECO:0000313" key="4">
    <source>
        <dbReference type="Ensembl" id="ENSTMTP00000029531.1"/>
    </source>
</evidence>
<dbReference type="PANTHER" id="PTHR32163:SF1">
    <property type="entry name" value="TUMOR NECROSIS FACTOR LIGAND SUPERFAMILY MEMBER 8"/>
    <property type="match status" value="1"/>
</dbReference>
<evidence type="ECO:0000256" key="2">
    <source>
        <dbReference type="SAM" id="Phobius"/>
    </source>
</evidence>
<dbReference type="SUPFAM" id="SSF49842">
    <property type="entry name" value="TNF-like"/>
    <property type="match status" value="1"/>
</dbReference>
<gene>
    <name evidence="4" type="primary">TNFSF8</name>
</gene>
<dbReference type="Pfam" id="PF00229">
    <property type="entry name" value="TNF"/>
    <property type="match status" value="1"/>
</dbReference>
<evidence type="ECO:0000259" key="3">
    <source>
        <dbReference type="Pfam" id="PF00229"/>
    </source>
</evidence>
<dbReference type="InterPro" id="IPR053104">
    <property type="entry name" value="TNF_ligand_SF_member_8"/>
</dbReference>
<feature type="transmembrane region" description="Helical" evidence="2">
    <location>
        <begin position="38"/>
        <end position="61"/>
    </location>
</feature>
<dbReference type="GO" id="GO:0043374">
    <property type="term" value="P:CD8-positive, alpha-beta T cell differentiation"/>
    <property type="evidence" value="ECO:0007669"/>
    <property type="project" value="Ensembl"/>
</dbReference>
<dbReference type="GO" id="GO:0050830">
    <property type="term" value="P:defense response to Gram-positive bacterium"/>
    <property type="evidence" value="ECO:0007669"/>
    <property type="project" value="Ensembl"/>
</dbReference>
<reference evidence="4" key="2">
    <citation type="submission" date="2025-09" db="UniProtKB">
        <authorList>
            <consortium name="Ensembl"/>
        </authorList>
    </citation>
    <scope>IDENTIFICATION</scope>
</reference>
<dbReference type="Gene3D" id="2.60.120.40">
    <property type="match status" value="1"/>
</dbReference>
<keyword evidence="2" id="KW-0472">Membrane</keyword>
<dbReference type="GO" id="GO:0016020">
    <property type="term" value="C:membrane"/>
    <property type="evidence" value="ECO:0007669"/>
    <property type="project" value="InterPro"/>
</dbReference>
<dbReference type="InParanoid" id="A0A674K6B7"/>
<feature type="domain" description="THD" evidence="3">
    <location>
        <begin position="118"/>
        <end position="246"/>
    </location>
</feature>
<evidence type="ECO:0000313" key="5">
    <source>
        <dbReference type="Proteomes" id="UP000472274"/>
    </source>
</evidence>
<organism evidence="4 5">
    <name type="scientific">Terrapene triunguis</name>
    <name type="common">Three-toed box turtle</name>
    <dbReference type="NCBI Taxonomy" id="2587831"/>
    <lineage>
        <taxon>Eukaryota</taxon>
        <taxon>Metazoa</taxon>
        <taxon>Chordata</taxon>
        <taxon>Craniata</taxon>
        <taxon>Vertebrata</taxon>
        <taxon>Euteleostomi</taxon>
        <taxon>Archelosauria</taxon>
        <taxon>Testudinata</taxon>
        <taxon>Testudines</taxon>
        <taxon>Cryptodira</taxon>
        <taxon>Durocryptodira</taxon>
        <taxon>Testudinoidea</taxon>
        <taxon>Emydidae</taxon>
        <taxon>Terrapene</taxon>
    </lineage>
</organism>
<keyword evidence="2" id="KW-1133">Transmembrane helix</keyword>
<dbReference type="GO" id="GO:0045944">
    <property type="term" value="P:positive regulation of transcription by RNA polymerase II"/>
    <property type="evidence" value="ECO:0007669"/>
    <property type="project" value="Ensembl"/>
</dbReference>
<dbReference type="Proteomes" id="UP000472274">
    <property type="component" value="Unplaced"/>
</dbReference>
<protein>
    <submittedName>
        <fullName evidence="4">TNF superfamily member 8</fullName>
    </submittedName>
</protein>
<dbReference type="InterPro" id="IPR006052">
    <property type="entry name" value="TNF_dom"/>
</dbReference>